<sequence length="536" mass="60799">MGIDYEEEKTNHSFVGNMDSSMKTARISIAKYFMKKPKPWKQHLVSENDSVDIAEKRANINRLCRMLRVMKSPEKFSLKNGVRLKQKCGSRRRRKEIPFLLRSCIKGRDGWNRYESKMKEWAIEQHEKRRRERQAAKDARKAKRCSDGDTSGGSCSTSERSLYGVQQGELLRSFYTVWNVNQLSTSTRTFEEARREIERLSQSPAVENCITKTPKDGIKEEEMLAKESLSDKTRLTLTRLARVIRDDDDALESSDSEDVVDVNQEIQVWNRAVEVAQSNSQMNLSTVDEEVSTKAARGCSFSNSEVVESPKVVVEEAQTSRSEERMSGRLRSSERSKHTCEGSSATMTLKCDPNIRAKKTGRESVENEKKLEQAQEVVELGHSGEHATSTDKKSFSNDDWKIESRHEIDRALGLVTADTVMAPEQSEKRTKVEKILRTRNSQAADSSAPEHEAGKGGVDHVAQNSVTIQSNEKLETNIRINQTPARNVMKHHEDRIGTTPRMCGAKKARASLPGVPKRLQEATESVRRSPRFLQKH</sequence>
<dbReference type="Proteomes" id="UP000050794">
    <property type="component" value="Unassembled WGS sequence"/>
</dbReference>
<evidence type="ECO:0000313" key="4">
    <source>
        <dbReference type="WBParaSite" id="TCNE_0001795101-mRNA-1"/>
    </source>
</evidence>
<dbReference type="WBParaSite" id="TCNE_0001795101-mRNA-1">
    <property type="protein sequence ID" value="TCNE_0001795101-mRNA-1"/>
    <property type="gene ID" value="TCNE_0001795101"/>
</dbReference>
<feature type="compositionally biased region" description="Basic and acidic residues" evidence="1">
    <location>
        <begin position="518"/>
        <end position="527"/>
    </location>
</feature>
<feature type="region of interest" description="Disordered" evidence="1">
    <location>
        <begin position="495"/>
        <end position="536"/>
    </location>
</feature>
<proteinExistence type="predicted"/>
<feature type="compositionally biased region" description="Low complexity" evidence="1">
    <location>
        <begin position="148"/>
        <end position="158"/>
    </location>
</feature>
<accession>A0A183VB27</accession>
<organism evidence="3 4">
    <name type="scientific">Toxocara canis</name>
    <name type="common">Canine roundworm</name>
    <dbReference type="NCBI Taxonomy" id="6265"/>
    <lineage>
        <taxon>Eukaryota</taxon>
        <taxon>Metazoa</taxon>
        <taxon>Ecdysozoa</taxon>
        <taxon>Nematoda</taxon>
        <taxon>Chromadorea</taxon>
        <taxon>Rhabditida</taxon>
        <taxon>Spirurina</taxon>
        <taxon>Ascaridomorpha</taxon>
        <taxon>Ascaridoidea</taxon>
        <taxon>Toxocaridae</taxon>
        <taxon>Toxocara</taxon>
    </lineage>
</organism>
<protein>
    <submittedName>
        <fullName evidence="4">MYND-type domain-containing protein</fullName>
    </submittedName>
</protein>
<keyword evidence="3" id="KW-1185">Reference proteome</keyword>
<feature type="compositionally biased region" description="Basic and acidic residues" evidence="1">
    <location>
        <begin position="321"/>
        <end position="340"/>
    </location>
</feature>
<feature type="region of interest" description="Disordered" evidence="1">
    <location>
        <begin position="312"/>
        <end position="346"/>
    </location>
</feature>
<dbReference type="AlphaFoldDB" id="A0A183VB27"/>
<evidence type="ECO:0000256" key="1">
    <source>
        <dbReference type="SAM" id="MobiDB-lite"/>
    </source>
</evidence>
<gene>
    <name evidence="2" type="ORF">TCNE_LOCUS17946</name>
</gene>
<evidence type="ECO:0000313" key="2">
    <source>
        <dbReference type="EMBL" id="VDM49267.1"/>
    </source>
</evidence>
<reference evidence="2 3" key="2">
    <citation type="submission" date="2018-11" db="EMBL/GenBank/DDBJ databases">
        <authorList>
            <consortium name="Pathogen Informatics"/>
        </authorList>
    </citation>
    <scope>NUCLEOTIDE SEQUENCE [LARGE SCALE GENOMIC DNA]</scope>
</reference>
<evidence type="ECO:0000313" key="3">
    <source>
        <dbReference type="Proteomes" id="UP000050794"/>
    </source>
</evidence>
<feature type="compositionally biased region" description="Basic and acidic residues" evidence="1">
    <location>
        <begin position="125"/>
        <end position="147"/>
    </location>
</feature>
<reference evidence="4" key="1">
    <citation type="submission" date="2016-06" db="UniProtKB">
        <authorList>
            <consortium name="WormBaseParasite"/>
        </authorList>
    </citation>
    <scope>IDENTIFICATION</scope>
</reference>
<feature type="region of interest" description="Disordered" evidence="1">
    <location>
        <begin position="125"/>
        <end position="159"/>
    </location>
</feature>
<dbReference type="EMBL" id="UYWY01024966">
    <property type="protein sequence ID" value="VDM49267.1"/>
    <property type="molecule type" value="Genomic_DNA"/>
</dbReference>
<name>A0A183VB27_TOXCA</name>